<dbReference type="Proteomes" id="UP000220397">
    <property type="component" value="Unassembled WGS sequence"/>
</dbReference>
<name>A0A9X6VCT2_BACTU</name>
<reference evidence="1 2" key="1">
    <citation type="submission" date="2017-09" db="EMBL/GenBank/DDBJ databases">
        <title>Large-scale bioinformatics analysis of Bacillus genomes uncovers conserved roles of natural products in bacterial physiology.</title>
        <authorList>
            <consortium name="Agbiome Team Llc"/>
            <person name="Bleich R.M."/>
            <person name="Kirk G.J."/>
            <person name="Santa Maria K.C."/>
            <person name="Allen S.E."/>
            <person name="Farag S."/>
            <person name="Shank E.A."/>
            <person name="Bowers A."/>
        </authorList>
    </citation>
    <scope>NUCLEOTIDE SEQUENCE [LARGE SCALE GENOMIC DNA]</scope>
    <source>
        <strain evidence="1 2">AFS015413</strain>
    </source>
</reference>
<dbReference type="AlphaFoldDB" id="A0A9X6VCT2"/>
<gene>
    <name evidence="1" type="ORF">CN398_10235</name>
</gene>
<evidence type="ECO:0000313" key="1">
    <source>
        <dbReference type="EMBL" id="PFB08087.1"/>
    </source>
</evidence>
<sequence>MVDMLSVVKKEFPELFTKKGIVRKTEPKRYKCQCGNTFNKVQRYNMGGLGFGIPVCSACGERAEKSVANKIWSRLINHQIEQEDFILNAVMNNPSISKEQLNSLLNEKFATKTNALGHLVYFGYLTVDKEKRDTLKIIEYKINKEKDLLHRYEKL</sequence>
<dbReference type="RefSeq" id="WP_086877489.1">
    <property type="nucleotide sequence ID" value="NZ_CAKJXA010000023.1"/>
</dbReference>
<organism evidence="1 2">
    <name type="scientific">Bacillus thuringiensis</name>
    <dbReference type="NCBI Taxonomy" id="1428"/>
    <lineage>
        <taxon>Bacteria</taxon>
        <taxon>Bacillati</taxon>
        <taxon>Bacillota</taxon>
        <taxon>Bacilli</taxon>
        <taxon>Bacillales</taxon>
        <taxon>Bacillaceae</taxon>
        <taxon>Bacillus</taxon>
        <taxon>Bacillus cereus group</taxon>
    </lineage>
</organism>
<accession>A0A9X6VCT2</accession>
<protein>
    <submittedName>
        <fullName evidence="1">Uncharacterized protein</fullName>
    </submittedName>
</protein>
<comment type="caution">
    <text evidence="1">The sequence shown here is derived from an EMBL/GenBank/DDBJ whole genome shotgun (WGS) entry which is preliminary data.</text>
</comment>
<evidence type="ECO:0000313" key="2">
    <source>
        <dbReference type="Proteomes" id="UP000220397"/>
    </source>
</evidence>
<dbReference type="EMBL" id="NTUS01000026">
    <property type="protein sequence ID" value="PFB08087.1"/>
    <property type="molecule type" value="Genomic_DNA"/>
</dbReference>
<proteinExistence type="predicted"/>